<dbReference type="EMBL" id="JAYGHX010000003">
    <property type="protein sequence ID" value="MEA5391124.1"/>
    <property type="molecule type" value="Genomic_DNA"/>
</dbReference>
<dbReference type="Pfam" id="PF14159">
    <property type="entry name" value="CAAD"/>
    <property type="match status" value="1"/>
</dbReference>
<comment type="caution">
    <text evidence="5">The sequence shown here is derived from an EMBL/GenBank/DDBJ whole genome shotgun (WGS) entry which is preliminary data.</text>
</comment>
<evidence type="ECO:0000313" key="6">
    <source>
        <dbReference type="Proteomes" id="UP001304461"/>
    </source>
</evidence>
<keyword evidence="3" id="KW-0472">Membrane</keyword>
<proteinExistence type="predicted"/>
<gene>
    <name evidence="5" type="ORF">VB738_07590</name>
</gene>
<sequence length="213" mass="22948">MAETPFSPEPPSSPEPQENGPSAQPWETEPAVTMPDATTPESEHPAPEPFDVAPEPEPEPISAGFEPLAEADSEIPAPVPTPGSEPEPGITATLEVPPLEGSAETDGEGGGEFELLLQKIKDWLGSGELQAQWQRFRGPLKGLAILIGVVLLLRVYASLIGTLDSLPLVGGLLELVGLIAALRFTATRLVRKSDRDQVFADWSRRWNDFRGRE</sequence>
<evidence type="ECO:0000256" key="2">
    <source>
        <dbReference type="SAM" id="MobiDB-lite"/>
    </source>
</evidence>
<evidence type="ECO:0000259" key="4">
    <source>
        <dbReference type="Pfam" id="PF14159"/>
    </source>
</evidence>
<keyword evidence="3" id="KW-0812">Transmembrane</keyword>
<dbReference type="Proteomes" id="UP001304461">
    <property type="component" value="Unassembled WGS sequence"/>
</dbReference>
<accession>A0ABU5RTK1</accession>
<feature type="transmembrane region" description="Helical" evidence="3">
    <location>
        <begin position="142"/>
        <end position="160"/>
    </location>
</feature>
<feature type="region of interest" description="Disordered" evidence="2">
    <location>
        <begin position="1"/>
        <end position="94"/>
    </location>
</feature>
<keyword evidence="3" id="KW-1133">Transmembrane helix</keyword>
<organism evidence="5 6">
    <name type="scientific">Cyanobium gracile UHCC 0139</name>
    <dbReference type="NCBI Taxonomy" id="3110308"/>
    <lineage>
        <taxon>Bacteria</taxon>
        <taxon>Bacillati</taxon>
        <taxon>Cyanobacteriota</taxon>
        <taxon>Cyanophyceae</taxon>
        <taxon>Synechococcales</taxon>
        <taxon>Prochlorococcaceae</taxon>
        <taxon>Cyanobium</taxon>
    </lineage>
</organism>
<feature type="transmembrane region" description="Helical" evidence="3">
    <location>
        <begin position="166"/>
        <end position="186"/>
    </location>
</feature>
<evidence type="ECO:0000313" key="5">
    <source>
        <dbReference type="EMBL" id="MEA5391124.1"/>
    </source>
</evidence>
<dbReference type="RefSeq" id="WP_323305160.1">
    <property type="nucleotide sequence ID" value="NZ_JAYGHX010000003.1"/>
</dbReference>
<evidence type="ECO:0000256" key="1">
    <source>
        <dbReference type="ARBA" id="ARBA00004141"/>
    </source>
</evidence>
<protein>
    <submittedName>
        <fullName evidence="5">CAAD domain-containing protein</fullName>
    </submittedName>
</protein>
<name>A0ABU5RTK1_9CYAN</name>
<keyword evidence="6" id="KW-1185">Reference proteome</keyword>
<evidence type="ECO:0000256" key="3">
    <source>
        <dbReference type="SAM" id="Phobius"/>
    </source>
</evidence>
<comment type="subcellular location">
    <subcellularLocation>
        <location evidence="1">Membrane</location>
        <topology evidence="1">Multi-pass membrane protein</topology>
    </subcellularLocation>
</comment>
<dbReference type="InterPro" id="IPR025564">
    <property type="entry name" value="CAAD_dom"/>
</dbReference>
<feature type="domain" description="Cyanobacterial aminoacyl-tRNA synthetase CAAD" evidence="4">
    <location>
        <begin position="129"/>
        <end position="211"/>
    </location>
</feature>
<reference evidence="5 6" key="1">
    <citation type="submission" date="2023-12" db="EMBL/GenBank/DDBJ databases">
        <title>Baltic Sea Cyanobacteria.</title>
        <authorList>
            <person name="Delbaje E."/>
            <person name="Fewer D.P."/>
            <person name="Shishido T.K."/>
        </authorList>
    </citation>
    <scope>NUCLEOTIDE SEQUENCE [LARGE SCALE GENOMIC DNA]</scope>
    <source>
        <strain evidence="5 6">UHCC 0139</strain>
    </source>
</reference>